<reference evidence="6 7" key="1">
    <citation type="submission" date="2020-02" db="EMBL/GenBank/DDBJ databases">
        <title>Aliifodinibius halophilus 2W32, complete genome.</title>
        <authorList>
            <person name="Li Y."/>
            <person name="Wu S."/>
        </authorList>
    </citation>
    <scope>NUCLEOTIDE SEQUENCE [LARGE SCALE GENOMIC DNA]</scope>
    <source>
        <strain evidence="6 7">2W32</strain>
    </source>
</reference>
<dbReference type="Pfam" id="PF01804">
    <property type="entry name" value="Penicil_amidase"/>
    <property type="match status" value="1"/>
</dbReference>
<keyword evidence="7" id="KW-1185">Reference proteome</keyword>
<sequence>MKKAGLKLGISGIVTALFFWLLSVPLGPAPPLGKFWNPQTGFWANTQNVKRTDHKISVASEALSDSVTVFFDQHQIPHIFASNNHDLYFTQGYITARDRLWQMELQTHAAAGRLSEILGSRTLQYDRYQRHIGMNYAAEQALEKLMAHPKTAEAVEAYAAGVNAWIDQLDPSEYPLEYKFLDYRPETWTPLKTALLLKNMTYTLAGSNSDLRMSNTRAFFGDSFIKKVLDISPPLNDPIIPESKDWNFESQAPEKPQHSFTPAIVDTVAPFQPDPNNGSNNWAVSGSKTANGYPILANDPHLNMTLPSIWYSLQLHGPDQNVMGVSLPGAPAVIIGYNENIAWGTTNVGADVWDWYEITFRDSTFSHYNYDGEWHPTTKRVEKIKVKGESTVTDTVVYTHHGPVVQTSGDEPMRSNIPKYHAMQWIAHEKSNELRYFLDINKADNYDDYRQALQHYESPAQNWVFADSSNIALTVTGKYPLKWDEQGRFIGDGSNPSYDWQGWIPFDQIPHVKNPDRGFVSSANQDPAGDSYPYYLDDDFAPYERGRRINEQLASMEDITPKEMQKLQMDLFSYHAKSILPTLLQHVKTDTLSNIHKKAVTELTEWKYENKGELIAPSLFNAWWDELYEAIWSDEYQQTDIPMEWPSRDQVVTFLHNNSSSKWYDNINTPEKETLKQLINRSFNQAILSLQNKHGDWGDSWKWGYINDTDIRHVGRLPGLGRENVFTGGGGESVNAIRGSHGPSWRMVVQLGPEIKGWGIYPGGQSGNPGSKYYDNMIDEWRDGELFPLWFMRQPPTATDSLHYTITLN</sequence>
<dbReference type="InterPro" id="IPR002692">
    <property type="entry name" value="S45"/>
</dbReference>
<dbReference type="Gene3D" id="2.30.120.10">
    <property type="match status" value="1"/>
</dbReference>
<dbReference type="InterPro" id="IPR029055">
    <property type="entry name" value="Ntn_hydrolases_N"/>
</dbReference>
<dbReference type="InterPro" id="IPR023343">
    <property type="entry name" value="Penicillin_amidase_dom1"/>
</dbReference>
<dbReference type="PIRSF" id="PIRSF001227">
    <property type="entry name" value="Pen_acylase"/>
    <property type="match status" value="1"/>
</dbReference>
<evidence type="ECO:0000256" key="2">
    <source>
        <dbReference type="ARBA" id="ARBA00022801"/>
    </source>
</evidence>
<dbReference type="GO" id="GO:0016811">
    <property type="term" value="F:hydrolase activity, acting on carbon-nitrogen (but not peptide) bonds, in linear amides"/>
    <property type="evidence" value="ECO:0007669"/>
    <property type="project" value="InterPro"/>
</dbReference>
<dbReference type="PANTHER" id="PTHR34218:SF4">
    <property type="entry name" value="ACYL-HOMOSERINE LACTONE ACYLASE QUIP"/>
    <property type="match status" value="1"/>
</dbReference>
<evidence type="ECO:0000256" key="1">
    <source>
        <dbReference type="ARBA" id="ARBA00006586"/>
    </source>
</evidence>
<feature type="binding site" evidence="5">
    <location>
        <position position="354"/>
    </location>
    <ligand>
        <name>Ca(2+)</name>
        <dbReference type="ChEBI" id="CHEBI:29108"/>
    </ligand>
</feature>
<keyword evidence="5" id="KW-0106">Calcium</keyword>
<organism evidence="6 7">
    <name type="scientific">Fodinibius halophilus</name>
    <dbReference type="NCBI Taxonomy" id="1736908"/>
    <lineage>
        <taxon>Bacteria</taxon>
        <taxon>Pseudomonadati</taxon>
        <taxon>Balneolota</taxon>
        <taxon>Balneolia</taxon>
        <taxon>Balneolales</taxon>
        <taxon>Balneolaceae</taxon>
        <taxon>Fodinibius</taxon>
    </lineage>
</organism>
<dbReference type="GO" id="GO:0017000">
    <property type="term" value="P:antibiotic biosynthetic process"/>
    <property type="evidence" value="ECO:0007669"/>
    <property type="project" value="InterPro"/>
</dbReference>
<keyword evidence="3" id="KW-0865">Zymogen</keyword>
<dbReference type="Proteomes" id="UP000479132">
    <property type="component" value="Unassembled WGS sequence"/>
</dbReference>
<keyword evidence="5" id="KW-0479">Metal-binding</keyword>
<dbReference type="SUPFAM" id="SSF56235">
    <property type="entry name" value="N-terminal nucleophile aminohydrolases (Ntn hydrolases)"/>
    <property type="match status" value="1"/>
</dbReference>
<comment type="cofactor">
    <cofactor evidence="5">
        <name>Ca(2+)</name>
        <dbReference type="ChEBI" id="CHEBI:29108"/>
    </cofactor>
    <text evidence="5">Binds 1 Ca(2+) ion per dimer.</text>
</comment>
<evidence type="ECO:0000256" key="3">
    <source>
        <dbReference type="ARBA" id="ARBA00023145"/>
    </source>
</evidence>
<protein>
    <submittedName>
        <fullName evidence="6">Penicillin acylase family protein</fullName>
    </submittedName>
</protein>
<dbReference type="AlphaFoldDB" id="A0A6M1T573"/>
<dbReference type="InterPro" id="IPR043147">
    <property type="entry name" value="Penicillin_amidase_A-knob"/>
</dbReference>
<evidence type="ECO:0000313" key="7">
    <source>
        <dbReference type="Proteomes" id="UP000479132"/>
    </source>
</evidence>
<gene>
    <name evidence="6" type="ORF">G3569_12790</name>
</gene>
<evidence type="ECO:0000256" key="5">
    <source>
        <dbReference type="PIRSR" id="PIRSR001227-2"/>
    </source>
</evidence>
<feature type="active site" description="Nucleophile" evidence="4">
    <location>
        <position position="279"/>
    </location>
</feature>
<evidence type="ECO:0000256" key="4">
    <source>
        <dbReference type="PIRSR" id="PIRSR001227-1"/>
    </source>
</evidence>
<accession>A0A6M1T573</accession>
<comment type="similarity">
    <text evidence="1">Belongs to the peptidase S45 family.</text>
</comment>
<dbReference type="GO" id="GO:0046872">
    <property type="term" value="F:metal ion binding"/>
    <property type="evidence" value="ECO:0007669"/>
    <property type="project" value="UniProtKB-KW"/>
</dbReference>
<dbReference type="PANTHER" id="PTHR34218">
    <property type="entry name" value="PEPTIDASE S45 PENICILLIN AMIDASE"/>
    <property type="match status" value="1"/>
</dbReference>
<dbReference type="CDD" id="cd03747">
    <property type="entry name" value="Ntn_PGA_like"/>
    <property type="match status" value="1"/>
</dbReference>
<name>A0A6M1T573_9BACT</name>
<feature type="binding site" evidence="5">
    <location>
        <position position="351"/>
    </location>
    <ligand>
        <name>Ca(2+)</name>
        <dbReference type="ChEBI" id="CHEBI:29108"/>
    </ligand>
</feature>
<dbReference type="InterPro" id="IPR014395">
    <property type="entry name" value="Pen/GL7ACA/AHL_acylase"/>
</dbReference>
<dbReference type="InterPro" id="IPR043146">
    <property type="entry name" value="Penicillin_amidase_N_B-knob"/>
</dbReference>
<dbReference type="Gene3D" id="1.10.1400.10">
    <property type="match status" value="1"/>
</dbReference>
<dbReference type="EMBL" id="JAALLS010000017">
    <property type="protein sequence ID" value="NGP89229.1"/>
    <property type="molecule type" value="Genomic_DNA"/>
</dbReference>
<dbReference type="RefSeq" id="WP_165269751.1">
    <property type="nucleotide sequence ID" value="NZ_JAALLS010000017.1"/>
</dbReference>
<evidence type="ECO:0000313" key="6">
    <source>
        <dbReference type="EMBL" id="NGP89229.1"/>
    </source>
</evidence>
<dbReference type="Gene3D" id="3.60.20.10">
    <property type="entry name" value="Glutamine Phosphoribosylpyrophosphate, subunit 1, domain 1"/>
    <property type="match status" value="1"/>
</dbReference>
<proteinExistence type="inferred from homology"/>
<comment type="caution">
    <text evidence="6">The sequence shown here is derived from an EMBL/GenBank/DDBJ whole genome shotgun (WGS) entry which is preliminary data.</text>
</comment>
<dbReference type="Gene3D" id="1.10.439.10">
    <property type="entry name" value="Penicillin Amidohydrolase, domain 1"/>
    <property type="match status" value="1"/>
</dbReference>
<keyword evidence="2" id="KW-0378">Hydrolase</keyword>